<gene>
    <name evidence="1" type="ORF">U729_2197</name>
</gene>
<dbReference type="EMBL" id="CP006905">
    <property type="protein sequence ID" value="AIY84450.1"/>
    <property type="molecule type" value="Genomic_DNA"/>
</dbReference>
<reference evidence="1 2" key="1">
    <citation type="journal article" date="2015" name="Infect. Genet. Evol.">
        <title>Genomic sequences of six botulinum neurotoxin-producing strains representing three clostridial species illustrate the mobility and diversity of botulinum neurotoxin genes.</title>
        <authorList>
            <person name="Smith T.J."/>
            <person name="Hill K.K."/>
            <person name="Xie G."/>
            <person name="Foley B.T."/>
            <person name="Williamson C.H."/>
            <person name="Foster J.T."/>
            <person name="Johnson S.L."/>
            <person name="Chertkov O."/>
            <person name="Teshima H."/>
            <person name="Gibbons H.S."/>
            <person name="Johnsky L.A."/>
            <person name="Karavis M.A."/>
            <person name="Smith L.A."/>
        </authorList>
    </citation>
    <scope>NUCLEOTIDE SEQUENCE [LARGE SCALE GENOMIC DNA]</scope>
    <source>
        <strain evidence="1">Sullivan</strain>
    </source>
</reference>
<dbReference type="OrthoDB" id="48384at2"/>
<dbReference type="KEGG" id="cbv:U729_2197"/>
<dbReference type="RefSeq" id="WP_039314849.1">
    <property type="nucleotide sequence ID" value="NZ_CP006905.1"/>
</dbReference>
<dbReference type="eggNOG" id="ENOG5033017">
    <property type="taxonomic scope" value="Bacteria"/>
</dbReference>
<keyword evidence="2" id="KW-1185">Reference proteome</keyword>
<organism evidence="1 2">
    <name type="scientific">Clostridium baratii str. Sullivan</name>
    <dbReference type="NCBI Taxonomy" id="1415775"/>
    <lineage>
        <taxon>Bacteria</taxon>
        <taxon>Bacillati</taxon>
        <taxon>Bacillota</taxon>
        <taxon>Clostridia</taxon>
        <taxon>Eubacteriales</taxon>
        <taxon>Clostridiaceae</taxon>
        <taxon>Clostridium</taxon>
    </lineage>
</organism>
<name>A0A0A7FZV1_9CLOT</name>
<proteinExistence type="predicted"/>
<evidence type="ECO:0000313" key="2">
    <source>
        <dbReference type="Proteomes" id="UP000030635"/>
    </source>
</evidence>
<protein>
    <submittedName>
        <fullName evidence="1">Uncharacterized protein</fullName>
    </submittedName>
</protein>
<dbReference type="STRING" id="1561.NPD11_813"/>
<sequence>MKVNLNDVIEAIEFEGEFLKHYYNKETGVIIYVEDESTSKYKAEDIKNIENFEEWERELIISLHHLKENPEEYIQLPNKDEINEENMMIQFLKSLDNDTKGKDIDENSIRKYIESIGKLSEWYDYRENAEYNIAKEWCEKHNIQYLE</sequence>
<evidence type="ECO:0000313" key="1">
    <source>
        <dbReference type="EMBL" id="AIY84450.1"/>
    </source>
</evidence>
<dbReference type="HOGENOM" id="CLU_137359_1_0_9"/>
<accession>A0A0A7FZV1</accession>
<dbReference type="AlphaFoldDB" id="A0A0A7FZV1"/>
<dbReference type="Proteomes" id="UP000030635">
    <property type="component" value="Chromosome"/>
</dbReference>